<gene>
    <name evidence="1" type="ORF">OOZ35_00230</name>
</gene>
<evidence type="ECO:0000313" key="1">
    <source>
        <dbReference type="EMBL" id="MDA0175912.1"/>
    </source>
</evidence>
<dbReference type="RefSeq" id="WP_270004844.1">
    <property type="nucleotide sequence ID" value="NZ_JAPFGC010000001.1"/>
</dbReference>
<comment type="caution">
    <text evidence="1">The sequence shown here is derived from an EMBL/GenBank/DDBJ whole genome shotgun (WGS) entry which is preliminary data.</text>
</comment>
<name>A0ABT4RVR2_9FLAO</name>
<proteinExistence type="predicted"/>
<reference evidence="1" key="1">
    <citation type="submission" date="2022-11" db="EMBL/GenBank/DDBJ databases">
        <title>Refractory cell wall polysaccharides provide important carbon source for microbial heterotrophs in the hadal ocean.</title>
        <authorList>
            <person name="Zhu X."/>
        </authorList>
    </citation>
    <scope>NUCLEOTIDE SEQUENCE</scope>
    <source>
        <strain evidence="1">MTRN7</strain>
    </source>
</reference>
<keyword evidence="2" id="KW-1185">Reference proteome</keyword>
<dbReference type="Proteomes" id="UP001149142">
    <property type="component" value="Unassembled WGS sequence"/>
</dbReference>
<protein>
    <submittedName>
        <fullName evidence="1">Uncharacterized protein</fullName>
    </submittedName>
</protein>
<evidence type="ECO:0000313" key="2">
    <source>
        <dbReference type="Proteomes" id="UP001149142"/>
    </source>
</evidence>
<accession>A0ABT4RVR2</accession>
<organism evidence="1 2">
    <name type="scientific">Mesoflavibacter profundi</name>
    <dbReference type="NCBI Taxonomy" id="2708110"/>
    <lineage>
        <taxon>Bacteria</taxon>
        <taxon>Pseudomonadati</taxon>
        <taxon>Bacteroidota</taxon>
        <taxon>Flavobacteriia</taxon>
        <taxon>Flavobacteriales</taxon>
        <taxon>Flavobacteriaceae</taxon>
        <taxon>Mesoflavibacter</taxon>
    </lineage>
</organism>
<sequence length="191" mass="22176">MAKNRKALLKIGDSTFDKIQAFYINPDAYPLSEAVEDIRKRWVYVTSLLLKAYPKFKIANMLEKDFGLSQAQAYLDIRNAENVFGSITKTDDEAFKVMWTEWTKDFLKRARQRKDLKAEAKALDMLAKYSDLSKDDLEFNPEKLKNLNIEVKMPKQLEQYLEQAINSGVIDFNKIDVTDISFEEVENGKED</sequence>
<dbReference type="EMBL" id="JAPFGC010000001">
    <property type="protein sequence ID" value="MDA0175912.1"/>
    <property type="molecule type" value="Genomic_DNA"/>
</dbReference>